<keyword evidence="9 11" id="KW-0520">NAD</keyword>
<comment type="catalytic activity">
    <reaction evidence="10 11">
        <text>nicotinate beta-D-ribonucleotide + ATP + H(+) = deamido-NAD(+) + diphosphate</text>
        <dbReference type="Rhea" id="RHEA:22860"/>
        <dbReference type="ChEBI" id="CHEBI:15378"/>
        <dbReference type="ChEBI" id="CHEBI:30616"/>
        <dbReference type="ChEBI" id="CHEBI:33019"/>
        <dbReference type="ChEBI" id="CHEBI:57502"/>
        <dbReference type="ChEBI" id="CHEBI:58437"/>
        <dbReference type="EC" id="2.7.7.18"/>
    </reaction>
</comment>
<dbReference type="InterPro" id="IPR014729">
    <property type="entry name" value="Rossmann-like_a/b/a_fold"/>
</dbReference>
<dbReference type="CDD" id="cd02165">
    <property type="entry name" value="NMNAT"/>
    <property type="match status" value="1"/>
</dbReference>
<dbReference type="Gene3D" id="3.40.50.620">
    <property type="entry name" value="HUPs"/>
    <property type="match status" value="1"/>
</dbReference>
<dbReference type="KEGG" id="tsa:AciPR4_4096"/>
<dbReference type="OrthoDB" id="5295945at2"/>
<comment type="similarity">
    <text evidence="3 11">Belongs to the NadD family.</text>
</comment>
<evidence type="ECO:0000256" key="8">
    <source>
        <dbReference type="ARBA" id="ARBA00022840"/>
    </source>
</evidence>
<proteinExistence type="inferred from homology"/>
<dbReference type="NCBIfam" id="TIGR00482">
    <property type="entry name" value="nicotinate (nicotinamide) nucleotide adenylyltransferase"/>
    <property type="match status" value="1"/>
</dbReference>
<reference evidence="13 14" key="1">
    <citation type="journal article" date="2012" name="Stand. Genomic Sci.">
        <title>Complete genome sequence of Terriglobus saanensis type strain SP1PR4(T), an Acidobacteria from tundra soil.</title>
        <authorList>
            <person name="Rawat S.R."/>
            <person name="Mannisto M.K."/>
            <person name="Starovoytov V."/>
            <person name="Goodwin L."/>
            <person name="Nolan M."/>
            <person name="Hauser L."/>
            <person name="Land M."/>
            <person name="Davenport K.W."/>
            <person name="Woyke T."/>
            <person name="Haggblom M.M."/>
        </authorList>
    </citation>
    <scope>NUCLEOTIDE SEQUENCE</scope>
    <source>
        <strain evidence="14">ATCC BAA-1853 / DSM 23119 / SP1PR4</strain>
    </source>
</reference>
<evidence type="ECO:0000256" key="6">
    <source>
        <dbReference type="ARBA" id="ARBA00022695"/>
    </source>
</evidence>
<name>E8V585_TERSS</name>
<comment type="function">
    <text evidence="1 11">Catalyzes the reversible adenylation of nicotinate mononucleotide (NaMN) to nicotinic acid adenine dinucleotide (NaAD).</text>
</comment>
<dbReference type="EC" id="2.7.7.18" evidence="11"/>
<evidence type="ECO:0000256" key="9">
    <source>
        <dbReference type="ARBA" id="ARBA00023027"/>
    </source>
</evidence>
<gene>
    <name evidence="11" type="primary">nadD</name>
    <name evidence="13" type="ordered locus">AciPR4_4096</name>
</gene>
<dbReference type="SUPFAM" id="SSF52374">
    <property type="entry name" value="Nucleotidylyl transferase"/>
    <property type="match status" value="1"/>
</dbReference>
<evidence type="ECO:0000256" key="2">
    <source>
        <dbReference type="ARBA" id="ARBA00005019"/>
    </source>
</evidence>
<dbReference type="STRING" id="401053.AciPR4_4096"/>
<dbReference type="GO" id="GO:0004515">
    <property type="term" value="F:nicotinate-nucleotide adenylyltransferase activity"/>
    <property type="evidence" value="ECO:0007669"/>
    <property type="project" value="UniProtKB-UniRule"/>
</dbReference>
<protein>
    <recommendedName>
        <fullName evidence="11">Probable nicotinate-nucleotide adenylyltransferase</fullName>
        <ecNumber evidence="11">2.7.7.18</ecNumber>
    </recommendedName>
    <alternativeName>
        <fullName evidence="11">Deamido-NAD(+) diphosphorylase</fullName>
    </alternativeName>
    <alternativeName>
        <fullName evidence="11">Deamido-NAD(+) pyrophosphorylase</fullName>
    </alternativeName>
    <alternativeName>
        <fullName evidence="11">Nicotinate mononucleotide adenylyltransferase</fullName>
        <shortName evidence="11">NaMN adenylyltransferase</shortName>
    </alternativeName>
</protein>
<keyword evidence="6 11" id="KW-0548">Nucleotidyltransferase</keyword>
<evidence type="ECO:0000313" key="14">
    <source>
        <dbReference type="Proteomes" id="UP000006844"/>
    </source>
</evidence>
<dbReference type="Proteomes" id="UP000006844">
    <property type="component" value="Chromosome"/>
</dbReference>
<dbReference type="HAMAP" id="MF_00244">
    <property type="entry name" value="NaMN_adenylyltr"/>
    <property type="match status" value="1"/>
</dbReference>
<dbReference type="InterPro" id="IPR004821">
    <property type="entry name" value="Cyt_trans-like"/>
</dbReference>
<keyword evidence="5 11" id="KW-0808">Transferase</keyword>
<comment type="pathway">
    <text evidence="2 11">Cofactor biosynthesis; NAD(+) biosynthesis; deamido-NAD(+) from nicotinate D-ribonucleotide: step 1/1.</text>
</comment>
<organism evidence="13 14">
    <name type="scientific">Terriglobus saanensis (strain ATCC BAA-1853 / DSM 23119 / SP1PR4)</name>
    <dbReference type="NCBI Taxonomy" id="401053"/>
    <lineage>
        <taxon>Bacteria</taxon>
        <taxon>Pseudomonadati</taxon>
        <taxon>Acidobacteriota</taxon>
        <taxon>Terriglobia</taxon>
        <taxon>Terriglobales</taxon>
        <taxon>Acidobacteriaceae</taxon>
        <taxon>Terriglobus</taxon>
    </lineage>
</organism>
<evidence type="ECO:0000256" key="4">
    <source>
        <dbReference type="ARBA" id="ARBA00022642"/>
    </source>
</evidence>
<dbReference type="Pfam" id="PF01467">
    <property type="entry name" value="CTP_transf_like"/>
    <property type="match status" value="1"/>
</dbReference>
<dbReference type="GO" id="GO:0009435">
    <property type="term" value="P:NAD+ biosynthetic process"/>
    <property type="evidence" value="ECO:0007669"/>
    <property type="project" value="UniProtKB-UniRule"/>
</dbReference>
<dbReference type="RefSeq" id="WP_013570574.1">
    <property type="nucleotide sequence ID" value="NC_014963.1"/>
</dbReference>
<dbReference type="eggNOG" id="COG1057">
    <property type="taxonomic scope" value="Bacteria"/>
</dbReference>
<evidence type="ECO:0000313" key="13">
    <source>
        <dbReference type="EMBL" id="ADV84844.1"/>
    </source>
</evidence>
<keyword evidence="8 11" id="KW-0067">ATP-binding</keyword>
<evidence type="ECO:0000256" key="5">
    <source>
        <dbReference type="ARBA" id="ARBA00022679"/>
    </source>
</evidence>
<dbReference type="PANTHER" id="PTHR39321">
    <property type="entry name" value="NICOTINATE-NUCLEOTIDE ADENYLYLTRANSFERASE-RELATED"/>
    <property type="match status" value="1"/>
</dbReference>
<evidence type="ECO:0000256" key="1">
    <source>
        <dbReference type="ARBA" id="ARBA00002324"/>
    </source>
</evidence>
<dbReference type="PANTHER" id="PTHR39321:SF3">
    <property type="entry name" value="PHOSPHOPANTETHEINE ADENYLYLTRANSFERASE"/>
    <property type="match status" value="1"/>
</dbReference>
<evidence type="ECO:0000256" key="3">
    <source>
        <dbReference type="ARBA" id="ARBA00009014"/>
    </source>
</evidence>
<dbReference type="AlphaFoldDB" id="E8V585"/>
<keyword evidence="14" id="KW-1185">Reference proteome</keyword>
<evidence type="ECO:0000256" key="11">
    <source>
        <dbReference type="HAMAP-Rule" id="MF_00244"/>
    </source>
</evidence>
<feature type="domain" description="Cytidyltransferase-like" evidence="12">
    <location>
        <begin position="5"/>
        <end position="161"/>
    </location>
</feature>
<dbReference type="HOGENOM" id="CLU_069765_1_1_0"/>
<dbReference type="InterPro" id="IPR005248">
    <property type="entry name" value="NadD/NMNAT"/>
</dbReference>
<accession>E8V585</accession>
<evidence type="ECO:0000256" key="7">
    <source>
        <dbReference type="ARBA" id="ARBA00022741"/>
    </source>
</evidence>
<sequence length="191" mass="21082">MRTALYGGSFDPPHRAHRAVAQAAADAFALDRVLLAPTGRQPLKSKAHQATFADRLAMTSLLCGEDPRLEATDLDAPHPDGTPNYTIDLLRSLHTAEDQLFVIVGADSFSELHRWKDPEALLQIAEWIVVSRPGAPSPQPTERIHLLDTLSLEISATRIRAQNHTTQTATQIGDLTPEVAAYIDQHHLYRE</sequence>
<evidence type="ECO:0000256" key="10">
    <source>
        <dbReference type="ARBA" id="ARBA00048721"/>
    </source>
</evidence>
<dbReference type="UniPathway" id="UPA00253">
    <property type="reaction ID" value="UER00332"/>
</dbReference>
<dbReference type="EMBL" id="CP002467">
    <property type="protein sequence ID" value="ADV84844.1"/>
    <property type="molecule type" value="Genomic_DNA"/>
</dbReference>
<keyword evidence="7 11" id="KW-0547">Nucleotide-binding</keyword>
<dbReference type="GO" id="GO:0005524">
    <property type="term" value="F:ATP binding"/>
    <property type="evidence" value="ECO:0007669"/>
    <property type="project" value="UniProtKB-KW"/>
</dbReference>
<evidence type="ECO:0000259" key="12">
    <source>
        <dbReference type="Pfam" id="PF01467"/>
    </source>
</evidence>
<keyword evidence="4 11" id="KW-0662">Pyridine nucleotide biosynthesis</keyword>